<comment type="caution">
    <text evidence="6">The sequence shown here is derived from an EMBL/GenBank/DDBJ whole genome shotgun (WGS) entry which is preliminary data.</text>
</comment>
<dbReference type="InterPro" id="IPR045379">
    <property type="entry name" value="Crinkler_N"/>
</dbReference>
<dbReference type="GO" id="GO:0005576">
    <property type="term" value="C:extracellular region"/>
    <property type="evidence" value="ECO:0007669"/>
    <property type="project" value="UniProtKB-SubCell"/>
</dbReference>
<dbReference type="AlphaFoldDB" id="A0A9W6XFS6"/>
<comment type="subcellular location">
    <subcellularLocation>
        <location evidence="1">Host cell</location>
    </subcellularLocation>
    <subcellularLocation>
        <location evidence="2">Secreted</location>
    </subcellularLocation>
</comment>
<evidence type="ECO:0000256" key="4">
    <source>
        <dbReference type="SAM" id="SignalP"/>
    </source>
</evidence>
<evidence type="ECO:0000313" key="6">
    <source>
        <dbReference type="EMBL" id="GMF38224.1"/>
    </source>
</evidence>
<dbReference type="EMBL" id="BSXW01001648">
    <property type="protein sequence ID" value="GMF38224.1"/>
    <property type="molecule type" value="Genomic_DNA"/>
</dbReference>
<feature type="chain" id="PRO_5040916799" evidence="4">
    <location>
        <begin position="18"/>
        <end position="118"/>
    </location>
</feature>
<evidence type="ECO:0000256" key="3">
    <source>
        <dbReference type="ARBA" id="ARBA00022525"/>
    </source>
</evidence>
<evidence type="ECO:0000256" key="1">
    <source>
        <dbReference type="ARBA" id="ARBA00004340"/>
    </source>
</evidence>
<organism evidence="6 7">
    <name type="scientific">Phytophthora lilii</name>
    <dbReference type="NCBI Taxonomy" id="2077276"/>
    <lineage>
        <taxon>Eukaryota</taxon>
        <taxon>Sar</taxon>
        <taxon>Stramenopiles</taxon>
        <taxon>Oomycota</taxon>
        <taxon>Peronosporomycetes</taxon>
        <taxon>Peronosporales</taxon>
        <taxon>Peronosporaceae</taxon>
        <taxon>Phytophthora</taxon>
    </lineage>
</organism>
<sequence>MVKLFCAIVGAVGSAFSVRVDEDDSVDDLKKAIKAENATTITGDAKDLQLFLAKKEDGAWLKSKDLLRMRKGEISDEVESLYMNEEMDDPTDKICAKFPSAIPDGTIHVLVVVRSRWV</sequence>
<keyword evidence="7" id="KW-1185">Reference proteome</keyword>
<gene>
    <name evidence="6" type="ORF">Plil01_001600500</name>
</gene>
<keyword evidence="4" id="KW-0732">Signal</keyword>
<dbReference type="Proteomes" id="UP001165083">
    <property type="component" value="Unassembled WGS sequence"/>
</dbReference>
<dbReference type="Pfam" id="PF20147">
    <property type="entry name" value="Crinkler"/>
    <property type="match status" value="1"/>
</dbReference>
<evidence type="ECO:0000256" key="2">
    <source>
        <dbReference type="ARBA" id="ARBA00004613"/>
    </source>
</evidence>
<proteinExistence type="predicted"/>
<feature type="domain" description="Crinkler effector protein N-terminal" evidence="5">
    <location>
        <begin position="2"/>
        <end position="112"/>
    </location>
</feature>
<keyword evidence="3" id="KW-0964">Secreted</keyword>
<dbReference type="OrthoDB" id="123796at2759"/>
<evidence type="ECO:0000259" key="5">
    <source>
        <dbReference type="Pfam" id="PF20147"/>
    </source>
</evidence>
<feature type="signal peptide" evidence="4">
    <location>
        <begin position="1"/>
        <end position="17"/>
    </location>
</feature>
<name>A0A9W6XFS6_9STRA</name>
<dbReference type="GO" id="GO:0043657">
    <property type="term" value="C:host cell"/>
    <property type="evidence" value="ECO:0007669"/>
    <property type="project" value="UniProtKB-SubCell"/>
</dbReference>
<protein>
    <submittedName>
        <fullName evidence="6">Unnamed protein product</fullName>
    </submittedName>
</protein>
<evidence type="ECO:0000313" key="7">
    <source>
        <dbReference type="Proteomes" id="UP001165083"/>
    </source>
</evidence>
<reference evidence="6" key="1">
    <citation type="submission" date="2023-04" db="EMBL/GenBank/DDBJ databases">
        <title>Phytophthora lilii NBRC 32176.</title>
        <authorList>
            <person name="Ichikawa N."/>
            <person name="Sato H."/>
            <person name="Tonouchi N."/>
        </authorList>
    </citation>
    <scope>NUCLEOTIDE SEQUENCE</scope>
    <source>
        <strain evidence="6">NBRC 32176</strain>
    </source>
</reference>
<accession>A0A9W6XFS6</accession>